<reference evidence="1" key="1">
    <citation type="submission" date="2021-06" db="EMBL/GenBank/DDBJ databases">
        <authorList>
            <person name="Hodson N. C."/>
            <person name="Mongue J. A."/>
            <person name="Jaron S. K."/>
        </authorList>
    </citation>
    <scope>NUCLEOTIDE SEQUENCE</scope>
</reference>
<dbReference type="Proteomes" id="UP000708208">
    <property type="component" value="Unassembled WGS sequence"/>
</dbReference>
<evidence type="ECO:0000313" key="2">
    <source>
        <dbReference type="Proteomes" id="UP000708208"/>
    </source>
</evidence>
<dbReference type="EMBL" id="CAJVCH010013193">
    <property type="protein sequence ID" value="CAG7674468.1"/>
    <property type="molecule type" value="Genomic_DNA"/>
</dbReference>
<name>A0A8J2JET9_9HEXA</name>
<proteinExistence type="predicted"/>
<accession>A0A8J2JET9</accession>
<gene>
    <name evidence="1" type="ORF">AFUS01_LOCUS2316</name>
</gene>
<protein>
    <submittedName>
        <fullName evidence="1">Uncharacterized protein</fullName>
    </submittedName>
</protein>
<feature type="non-terminal residue" evidence="1">
    <location>
        <position position="1"/>
    </location>
</feature>
<evidence type="ECO:0000313" key="1">
    <source>
        <dbReference type="EMBL" id="CAG7674468.1"/>
    </source>
</evidence>
<organism evidence="1 2">
    <name type="scientific">Allacma fusca</name>
    <dbReference type="NCBI Taxonomy" id="39272"/>
    <lineage>
        <taxon>Eukaryota</taxon>
        <taxon>Metazoa</taxon>
        <taxon>Ecdysozoa</taxon>
        <taxon>Arthropoda</taxon>
        <taxon>Hexapoda</taxon>
        <taxon>Collembola</taxon>
        <taxon>Symphypleona</taxon>
        <taxon>Sminthuridae</taxon>
        <taxon>Allacma</taxon>
    </lineage>
</organism>
<comment type="caution">
    <text evidence="1">The sequence shown here is derived from an EMBL/GenBank/DDBJ whole genome shotgun (WGS) entry which is preliminary data.</text>
</comment>
<sequence length="54" mass="6398">NQYDEGTAVPFENHYFCNLTKLFTFLPLTPAEKPHYVADLQFTYRDVDRVRNSD</sequence>
<dbReference type="AlphaFoldDB" id="A0A8J2JET9"/>
<keyword evidence="2" id="KW-1185">Reference proteome</keyword>